<keyword evidence="3" id="KW-1185">Reference proteome</keyword>
<proteinExistence type="predicted"/>
<name>A0A3E2GXK4_SCYLI</name>
<feature type="non-terminal residue" evidence="2">
    <location>
        <position position="1"/>
    </location>
</feature>
<sequence>MATLGIVLGVLPLLISALEHYDDVLRPFKRYRNFDVELKRFKDDLYSEQAIFHAESMLLLTQVTSPEIAAAMVKQYDHPSWKDAKLENDLSKSLGTLCDACTNVITSIKDDLQRIKDDSQFFSTVPLEATPVDTTNKAAWRSRIGKKLKWCLSHSQLQIRLDDLRRHVETFQRLSSQINKLKEKDDANKLDEIQSTVKSIEESGLIQKATTELYQALIVACKTHPEHTLHFRLETRRYKNTDQNFVRFHFASIQSILRSDSSLIWIAIESEFGNPAIVFNSDGREKVEDSVQMFRTQLKRTMDSTDHGISNRKPTMMEAAIVSPSWNSPPPLRLGSDICADRKNGSRSHCLPDFCQQHDLCNYITNLSKGTYNSSDACVGYLKRAYPWSHRVFIPSPIPNQPKESTSLAKLISSIANHSHSGCFLYVNSIRLAKQLASAILSYHATPMLSETWQSEDIIFYSNMPSGFKEECMKLDDPYLAVHIASMPTDYPQAVNIRMQKKKNIPDADIEAARKRDTAIR</sequence>
<feature type="signal peptide" evidence="1">
    <location>
        <begin position="1"/>
        <end position="17"/>
    </location>
</feature>
<accession>A0A3E2GXK4</accession>
<dbReference type="PANTHER" id="PTHR35186">
    <property type="entry name" value="ANK_REP_REGION DOMAIN-CONTAINING PROTEIN"/>
    <property type="match status" value="1"/>
</dbReference>
<dbReference type="PANTHER" id="PTHR35186:SF4">
    <property type="entry name" value="PRION-INHIBITION AND PROPAGATION HELO DOMAIN-CONTAINING PROTEIN"/>
    <property type="match status" value="1"/>
</dbReference>
<gene>
    <name evidence="2" type="ORF">B7463_g10452</name>
</gene>
<dbReference type="AlphaFoldDB" id="A0A3E2GXK4"/>
<dbReference type="EMBL" id="NCSJ02000298">
    <property type="protein sequence ID" value="RFU25885.1"/>
    <property type="molecule type" value="Genomic_DNA"/>
</dbReference>
<evidence type="ECO:0000256" key="1">
    <source>
        <dbReference type="SAM" id="SignalP"/>
    </source>
</evidence>
<organism evidence="2 3">
    <name type="scientific">Scytalidium lignicola</name>
    <name type="common">Hyphomycete</name>
    <dbReference type="NCBI Taxonomy" id="5539"/>
    <lineage>
        <taxon>Eukaryota</taxon>
        <taxon>Fungi</taxon>
        <taxon>Dikarya</taxon>
        <taxon>Ascomycota</taxon>
        <taxon>Pezizomycotina</taxon>
        <taxon>Leotiomycetes</taxon>
        <taxon>Leotiomycetes incertae sedis</taxon>
        <taxon>Scytalidium</taxon>
    </lineage>
</organism>
<reference evidence="2 3" key="1">
    <citation type="submission" date="2018-05" db="EMBL/GenBank/DDBJ databases">
        <title>Draft genome sequence of Scytalidium lignicola DSM 105466, a ubiquitous saprotrophic fungus.</title>
        <authorList>
            <person name="Buettner E."/>
            <person name="Gebauer A.M."/>
            <person name="Hofrichter M."/>
            <person name="Liers C."/>
            <person name="Kellner H."/>
        </authorList>
    </citation>
    <scope>NUCLEOTIDE SEQUENCE [LARGE SCALE GENOMIC DNA]</scope>
    <source>
        <strain evidence="2 3">DSM 105466</strain>
    </source>
</reference>
<feature type="non-terminal residue" evidence="2">
    <location>
        <position position="521"/>
    </location>
</feature>
<dbReference type="STRING" id="5539.A0A3E2GXK4"/>
<protein>
    <recommendedName>
        <fullName evidence="4">Fungal N-terminal domain-containing protein</fullName>
    </recommendedName>
</protein>
<evidence type="ECO:0008006" key="4">
    <source>
        <dbReference type="Google" id="ProtNLM"/>
    </source>
</evidence>
<comment type="caution">
    <text evidence="2">The sequence shown here is derived from an EMBL/GenBank/DDBJ whole genome shotgun (WGS) entry which is preliminary data.</text>
</comment>
<evidence type="ECO:0000313" key="3">
    <source>
        <dbReference type="Proteomes" id="UP000258309"/>
    </source>
</evidence>
<evidence type="ECO:0000313" key="2">
    <source>
        <dbReference type="EMBL" id="RFU25885.1"/>
    </source>
</evidence>
<dbReference type="OrthoDB" id="5331891at2759"/>
<keyword evidence="1" id="KW-0732">Signal</keyword>
<feature type="chain" id="PRO_5017735009" description="Fungal N-terminal domain-containing protein" evidence="1">
    <location>
        <begin position="18"/>
        <end position="521"/>
    </location>
</feature>
<dbReference type="OMA" id="RECYEAR"/>
<dbReference type="Proteomes" id="UP000258309">
    <property type="component" value="Unassembled WGS sequence"/>
</dbReference>